<comment type="pathway">
    <text evidence="2 7">One-carbon metabolism; tetrahydrofolate interconversion.</text>
</comment>
<evidence type="ECO:0000256" key="3">
    <source>
        <dbReference type="ARBA" id="ARBA00006743"/>
    </source>
</evidence>
<evidence type="ECO:0000313" key="9">
    <source>
        <dbReference type="EMBL" id="KAF6016790.1"/>
    </source>
</evidence>
<keyword evidence="4" id="KW-0285">Flavoprotein</keyword>
<keyword evidence="10" id="KW-1185">Reference proteome</keyword>
<dbReference type="GO" id="GO:0009086">
    <property type="term" value="P:methionine biosynthetic process"/>
    <property type="evidence" value="ECO:0007669"/>
    <property type="project" value="TreeGrafter"/>
</dbReference>
<gene>
    <name evidence="9" type="ORF">EB796_024899</name>
</gene>
<dbReference type="Gene3D" id="3.20.20.220">
    <property type="match status" value="1"/>
</dbReference>
<organism evidence="9 10">
    <name type="scientific">Bugula neritina</name>
    <name type="common">Brown bryozoan</name>
    <name type="synonym">Sertularia neritina</name>
    <dbReference type="NCBI Taxonomy" id="10212"/>
    <lineage>
        <taxon>Eukaryota</taxon>
        <taxon>Metazoa</taxon>
        <taxon>Spiralia</taxon>
        <taxon>Lophotrochozoa</taxon>
        <taxon>Bryozoa</taxon>
        <taxon>Gymnolaemata</taxon>
        <taxon>Cheilostomatida</taxon>
        <taxon>Flustrina</taxon>
        <taxon>Buguloidea</taxon>
        <taxon>Bugulidae</taxon>
        <taxon>Bugula</taxon>
    </lineage>
</organism>
<dbReference type="Pfam" id="PF02219">
    <property type="entry name" value="MTHFR"/>
    <property type="match status" value="1"/>
</dbReference>
<dbReference type="InterPro" id="IPR003171">
    <property type="entry name" value="Mehydrof_redctse-like"/>
</dbReference>
<evidence type="ECO:0000256" key="8">
    <source>
        <dbReference type="SAM" id="MobiDB-lite"/>
    </source>
</evidence>
<evidence type="ECO:0000256" key="7">
    <source>
        <dbReference type="RuleBase" id="RU004254"/>
    </source>
</evidence>
<dbReference type="PANTHER" id="PTHR45754:SF3">
    <property type="entry name" value="METHYLENETETRAHYDROFOLATE REDUCTASE (NADPH)"/>
    <property type="match status" value="1"/>
</dbReference>
<proteinExistence type="inferred from homology"/>
<accession>A0A7J7ISC4</accession>
<protein>
    <recommendedName>
        <fullName evidence="11">Methylenetetrahydrofolate reductase (NAD(P)H)</fullName>
    </recommendedName>
</protein>
<comment type="caution">
    <text evidence="9">The sequence shown here is derived from an EMBL/GenBank/DDBJ whole genome shotgun (WGS) entry which is preliminary data.</text>
</comment>
<dbReference type="CDD" id="cd00537">
    <property type="entry name" value="MTHFR"/>
    <property type="match status" value="1"/>
</dbReference>
<dbReference type="GO" id="GO:0035999">
    <property type="term" value="P:tetrahydrofolate interconversion"/>
    <property type="evidence" value="ECO:0007669"/>
    <property type="project" value="UniProtKB-UniPathway"/>
</dbReference>
<dbReference type="GO" id="GO:0004489">
    <property type="term" value="F:methylenetetrahydrofolate reductase [NAD(P)H] activity"/>
    <property type="evidence" value="ECO:0007669"/>
    <property type="project" value="InterPro"/>
</dbReference>
<evidence type="ECO:0000313" key="10">
    <source>
        <dbReference type="Proteomes" id="UP000593567"/>
    </source>
</evidence>
<dbReference type="GO" id="GO:0005829">
    <property type="term" value="C:cytosol"/>
    <property type="evidence" value="ECO:0007669"/>
    <property type="project" value="TreeGrafter"/>
</dbReference>
<dbReference type="Proteomes" id="UP000593567">
    <property type="component" value="Unassembled WGS sequence"/>
</dbReference>
<evidence type="ECO:0000256" key="2">
    <source>
        <dbReference type="ARBA" id="ARBA00004777"/>
    </source>
</evidence>
<dbReference type="SUPFAM" id="SSF51730">
    <property type="entry name" value="FAD-linked oxidoreductase"/>
    <property type="match status" value="1"/>
</dbReference>
<comment type="similarity">
    <text evidence="3">Belongs to the methylenetetrahydrofolate reductase family.</text>
</comment>
<dbReference type="AlphaFoldDB" id="A0A7J7ISC4"/>
<evidence type="ECO:0000256" key="4">
    <source>
        <dbReference type="ARBA" id="ARBA00022630"/>
    </source>
</evidence>
<keyword evidence="5" id="KW-0274">FAD</keyword>
<evidence type="ECO:0000256" key="1">
    <source>
        <dbReference type="ARBA" id="ARBA00001974"/>
    </source>
</evidence>
<evidence type="ECO:0000256" key="6">
    <source>
        <dbReference type="ARBA" id="ARBA00023002"/>
    </source>
</evidence>
<evidence type="ECO:0000256" key="5">
    <source>
        <dbReference type="ARBA" id="ARBA00022827"/>
    </source>
</evidence>
<reference evidence="9" key="1">
    <citation type="submission" date="2020-06" db="EMBL/GenBank/DDBJ databases">
        <title>Draft genome of Bugula neritina, a colonial animal packing powerful symbionts and potential medicines.</title>
        <authorList>
            <person name="Rayko M."/>
        </authorList>
    </citation>
    <scope>NUCLEOTIDE SEQUENCE [LARGE SCALE GENOMIC DNA]</scope>
    <source>
        <strain evidence="9">Kwan_BN1</strain>
    </source>
</reference>
<comment type="cofactor">
    <cofactor evidence="1">
        <name>FAD</name>
        <dbReference type="ChEBI" id="CHEBI:57692"/>
    </cofactor>
</comment>
<sequence>MSTRGIPSEIFDPPTPPHSTDCSRSQSPFSVLNKFKPLRQKVLDRYESKDPFFSFEFFPPRTANGALNLLSRMERMSQGGPLFCDITWHASGNALSSEPTSSLTFAMAMINHIGLNTMLHITACKQQVEDIDRHLNKAKDLGVSSLLLLRGDPPQGHEWDPNAQCFGYASDFVKYVRETQGDNFTIAVAGYPMGHPDGESYADDLLHLKVKVDAGADFIITQLFFDAETFIKFVRDCREIGIECPILPGILPIQVNSYVMSKTVCLKCLWCCFYF</sequence>
<dbReference type="EMBL" id="VXIV02003467">
    <property type="protein sequence ID" value="KAF6016790.1"/>
    <property type="molecule type" value="Genomic_DNA"/>
</dbReference>
<dbReference type="PANTHER" id="PTHR45754">
    <property type="entry name" value="METHYLENETETRAHYDROFOLATE REDUCTASE"/>
    <property type="match status" value="1"/>
</dbReference>
<name>A0A7J7ISC4_BUGNE</name>
<evidence type="ECO:0008006" key="11">
    <source>
        <dbReference type="Google" id="ProtNLM"/>
    </source>
</evidence>
<dbReference type="OrthoDB" id="16284at2759"/>
<dbReference type="GO" id="GO:0071949">
    <property type="term" value="F:FAD binding"/>
    <property type="evidence" value="ECO:0007669"/>
    <property type="project" value="TreeGrafter"/>
</dbReference>
<feature type="region of interest" description="Disordered" evidence="8">
    <location>
        <begin position="1"/>
        <end position="26"/>
    </location>
</feature>
<dbReference type="UniPathway" id="UPA00193"/>
<keyword evidence="6" id="KW-0560">Oxidoreductase</keyword>
<dbReference type="InterPro" id="IPR029041">
    <property type="entry name" value="FAD-linked_oxidoreductase-like"/>
</dbReference>